<feature type="domain" description="DUF6533" evidence="2">
    <location>
        <begin position="20"/>
        <end position="62"/>
    </location>
</feature>
<feature type="transmembrane region" description="Helical" evidence="1">
    <location>
        <begin position="163"/>
        <end position="183"/>
    </location>
</feature>
<feature type="transmembrane region" description="Helical" evidence="1">
    <location>
        <begin position="204"/>
        <end position="222"/>
    </location>
</feature>
<keyword evidence="4" id="KW-1185">Reference proteome</keyword>
<evidence type="ECO:0000313" key="3">
    <source>
        <dbReference type="EMBL" id="PPQ80174.1"/>
    </source>
</evidence>
<evidence type="ECO:0000256" key="1">
    <source>
        <dbReference type="SAM" id="Phobius"/>
    </source>
</evidence>
<dbReference type="Pfam" id="PF20151">
    <property type="entry name" value="DUF6533"/>
    <property type="match status" value="1"/>
</dbReference>
<dbReference type="InParanoid" id="A0A409WNU8"/>
<evidence type="ECO:0000313" key="4">
    <source>
        <dbReference type="Proteomes" id="UP000284706"/>
    </source>
</evidence>
<organism evidence="3 4">
    <name type="scientific">Gymnopilus dilepis</name>
    <dbReference type="NCBI Taxonomy" id="231916"/>
    <lineage>
        <taxon>Eukaryota</taxon>
        <taxon>Fungi</taxon>
        <taxon>Dikarya</taxon>
        <taxon>Basidiomycota</taxon>
        <taxon>Agaricomycotina</taxon>
        <taxon>Agaricomycetes</taxon>
        <taxon>Agaricomycetidae</taxon>
        <taxon>Agaricales</taxon>
        <taxon>Agaricineae</taxon>
        <taxon>Hymenogastraceae</taxon>
        <taxon>Gymnopilus</taxon>
    </lineage>
</organism>
<comment type="caution">
    <text evidence="3">The sequence shown here is derived from an EMBL/GenBank/DDBJ whole genome shotgun (WGS) entry which is preliminary data.</text>
</comment>
<dbReference type="AlphaFoldDB" id="A0A409WNU8"/>
<accession>A0A409WNU8</accession>
<dbReference type="EMBL" id="NHYE01004966">
    <property type="protein sequence ID" value="PPQ80174.1"/>
    <property type="molecule type" value="Genomic_DNA"/>
</dbReference>
<reference evidence="3 4" key="1">
    <citation type="journal article" date="2018" name="Evol. Lett.">
        <title>Horizontal gene cluster transfer increased hallucinogenic mushroom diversity.</title>
        <authorList>
            <person name="Reynolds H.T."/>
            <person name="Vijayakumar V."/>
            <person name="Gluck-Thaler E."/>
            <person name="Korotkin H.B."/>
            <person name="Matheny P.B."/>
            <person name="Slot J.C."/>
        </authorList>
    </citation>
    <scope>NUCLEOTIDE SEQUENCE [LARGE SCALE GENOMIC DNA]</scope>
    <source>
        <strain evidence="3 4">SRW20</strain>
    </source>
</reference>
<keyword evidence="1" id="KW-0472">Membrane</keyword>
<keyword evidence="1" id="KW-0812">Transmembrane</keyword>
<dbReference type="InterPro" id="IPR045340">
    <property type="entry name" value="DUF6533"/>
</dbReference>
<feature type="transmembrane region" description="Helical" evidence="1">
    <location>
        <begin position="228"/>
        <end position="248"/>
    </location>
</feature>
<protein>
    <recommendedName>
        <fullName evidence="2">DUF6533 domain-containing protein</fullName>
    </recommendedName>
</protein>
<dbReference type="Proteomes" id="UP000284706">
    <property type="component" value="Unassembled WGS sequence"/>
</dbReference>
<evidence type="ECO:0000259" key="2">
    <source>
        <dbReference type="Pfam" id="PF20151"/>
    </source>
</evidence>
<dbReference type="OrthoDB" id="3242409at2759"/>
<proteinExistence type="predicted"/>
<feature type="transmembrane region" description="Helical" evidence="1">
    <location>
        <begin position="91"/>
        <end position="115"/>
    </location>
</feature>
<sequence>MAIDDETNLVQSLRIRQSSTVVALVVLLYEYVITFRSELRYIWRRPFKVNQAVYLFSRYLVVATQCVNAYLVLGPHSSLSMNASTCRKWQLFQALTAYATTGALHLTLMLMVYALHLQDYRVGLYLGVLYSAHFTVQGLVTPNAVWHITYNAICDVVEVHRDVMFIGISTWLTYGSLAALTAMKRNVFLLGVPVAKRVVRDGGLTIVLLCPLFTTMLCYSFARQIGQAHVIFGWSTTIMSIACCRIIMNMMTLEHQGQSQPEHTVGFNSLDNLQLMRLEMERRDQVDSRAENVRPVSENT</sequence>
<name>A0A409WNU8_9AGAR</name>
<gene>
    <name evidence="3" type="ORF">CVT26_008411</name>
</gene>
<feature type="transmembrane region" description="Helical" evidence="1">
    <location>
        <begin position="15"/>
        <end position="32"/>
    </location>
</feature>
<feature type="transmembrane region" description="Helical" evidence="1">
    <location>
        <begin position="52"/>
        <end position="71"/>
    </location>
</feature>
<feature type="transmembrane region" description="Helical" evidence="1">
    <location>
        <begin position="122"/>
        <end position="140"/>
    </location>
</feature>
<keyword evidence="1" id="KW-1133">Transmembrane helix</keyword>